<feature type="compositionally biased region" description="Basic and acidic residues" evidence="1">
    <location>
        <begin position="13"/>
        <end position="26"/>
    </location>
</feature>
<protein>
    <submittedName>
        <fullName evidence="3">Uncharacterized protein</fullName>
    </submittedName>
</protein>
<sequence length="241" mass="26008">MEHADSELDDTIVVERTEDADLDRTIVRPRRRARAAAEPLTAEADADADADAVDETIVVDRSDSGDEQTIVVDRRPRLLGIEDDDDDDTDRSATRPPLEAEDDTDRTVARPRDDDADDDETITVDRAAPSVKLPPVPSLRPARVQRRRGIAPPPVPVGFAPAARAAVGPGAVDHYRRRELAVPPAVRAAPDGGIESTRVIDPDLPSVARRARRTAVVALAAFVGACIVSVTGLTLILLWVF</sequence>
<feature type="region of interest" description="Disordered" evidence="1">
    <location>
        <begin position="1"/>
        <end position="141"/>
    </location>
</feature>
<dbReference type="RefSeq" id="WP_284299302.1">
    <property type="nucleotide sequence ID" value="NZ_BSVA01000001.1"/>
</dbReference>
<dbReference type="EMBL" id="BSVA01000001">
    <property type="protein sequence ID" value="GMA91134.1"/>
    <property type="molecule type" value="Genomic_DNA"/>
</dbReference>
<evidence type="ECO:0000313" key="3">
    <source>
        <dbReference type="EMBL" id="GMA91134.1"/>
    </source>
</evidence>
<evidence type="ECO:0000256" key="1">
    <source>
        <dbReference type="SAM" id="MobiDB-lite"/>
    </source>
</evidence>
<organism evidence="3 4">
    <name type="scientific">Homoserinibacter gongjuensis</name>
    <dbReference type="NCBI Taxonomy" id="1162968"/>
    <lineage>
        <taxon>Bacteria</taxon>
        <taxon>Bacillati</taxon>
        <taxon>Actinomycetota</taxon>
        <taxon>Actinomycetes</taxon>
        <taxon>Micrococcales</taxon>
        <taxon>Microbacteriaceae</taxon>
        <taxon>Homoserinibacter</taxon>
    </lineage>
</organism>
<dbReference type="Proteomes" id="UP001157069">
    <property type="component" value="Unassembled WGS sequence"/>
</dbReference>
<keyword evidence="2" id="KW-1133">Transmembrane helix</keyword>
<gene>
    <name evidence="3" type="ORF">GCM10025869_16630</name>
</gene>
<name>A0ABQ6JV34_9MICO</name>
<feature type="compositionally biased region" description="Acidic residues" evidence="1">
    <location>
        <begin position="44"/>
        <end position="54"/>
    </location>
</feature>
<proteinExistence type="predicted"/>
<feature type="transmembrane region" description="Helical" evidence="2">
    <location>
        <begin position="216"/>
        <end position="240"/>
    </location>
</feature>
<accession>A0ABQ6JV34</accession>
<keyword evidence="2" id="KW-0472">Membrane</keyword>
<evidence type="ECO:0000313" key="4">
    <source>
        <dbReference type="Proteomes" id="UP001157069"/>
    </source>
</evidence>
<evidence type="ECO:0000256" key="2">
    <source>
        <dbReference type="SAM" id="Phobius"/>
    </source>
</evidence>
<comment type="caution">
    <text evidence="3">The sequence shown here is derived from an EMBL/GenBank/DDBJ whole genome shotgun (WGS) entry which is preliminary data.</text>
</comment>
<keyword evidence="4" id="KW-1185">Reference proteome</keyword>
<keyword evidence="2" id="KW-0812">Transmembrane</keyword>
<reference evidence="4" key="1">
    <citation type="journal article" date="2019" name="Int. J. Syst. Evol. Microbiol.">
        <title>The Global Catalogue of Microorganisms (GCM) 10K type strain sequencing project: providing services to taxonomists for standard genome sequencing and annotation.</title>
        <authorList>
            <consortium name="The Broad Institute Genomics Platform"/>
            <consortium name="The Broad Institute Genome Sequencing Center for Infectious Disease"/>
            <person name="Wu L."/>
            <person name="Ma J."/>
        </authorList>
    </citation>
    <scope>NUCLEOTIDE SEQUENCE [LARGE SCALE GENOMIC DNA]</scope>
    <source>
        <strain evidence="4">NBRC 108755</strain>
    </source>
</reference>